<keyword evidence="6 11" id="KW-0145">Chemotaxis</keyword>
<dbReference type="PANTHER" id="PTHR30534">
    <property type="entry name" value="FLAGELLAR MOTOR SWITCH PROTEIN FLIG"/>
    <property type="match status" value="1"/>
</dbReference>
<dbReference type="InterPro" id="IPR011002">
    <property type="entry name" value="FliG_a-hlx"/>
</dbReference>
<organism evidence="15 16">
    <name type="scientific">Swingsia samuiensis</name>
    <dbReference type="NCBI Taxonomy" id="1293412"/>
    <lineage>
        <taxon>Bacteria</taxon>
        <taxon>Pseudomonadati</taxon>
        <taxon>Pseudomonadota</taxon>
        <taxon>Alphaproteobacteria</taxon>
        <taxon>Acetobacterales</taxon>
        <taxon>Acetobacteraceae</taxon>
        <taxon>Swingsia</taxon>
    </lineage>
</organism>
<dbReference type="InterPro" id="IPR000090">
    <property type="entry name" value="Flg_Motor_Flig"/>
</dbReference>
<keyword evidence="15" id="KW-0966">Cell projection</keyword>
<evidence type="ECO:0000256" key="1">
    <source>
        <dbReference type="ARBA" id="ARBA00004117"/>
    </source>
</evidence>
<evidence type="ECO:0000313" key="16">
    <source>
        <dbReference type="Proteomes" id="UP000316313"/>
    </source>
</evidence>
<feature type="domain" description="Flagellar motor switch protein FliG C-terminal" evidence="12">
    <location>
        <begin position="220"/>
        <end position="325"/>
    </location>
</feature>
<dbReference type="GO" id="GO:0071973">
    <property type="term" value="P:bacterial-type flagellum-dependent cell motility"/>
    <property type="evidence" value="ECO:0007669"/>
    <property type="project" value="InterPro"/>
</dbReference>
<dbReference type="Pfam" id="PF14841">
    <property type="entry name" value="FliG_M"/>
    <property type="match status" value="1"/>
</dbReference>
<comment type="subcellular location">
    <subcellularLocation>
        <location evidence="1 11">Bacterial flagellum basal body</location>
    </subcellularLocation>
    <subcellularLocation>
        <location evidence="11">Cell inner membrane</location>
        <topology evidence="11">Peripheral membrane protein</topology>
        <orientation evidence="11">Cytoplasmic side</orientation>
    </subcellularLocation>
    <subcellularLocation>
        <location evidence="2">Cell membrane</location>
        <topology evidence="2">Peripheral membrane protein</topology>
        <orientation evidence="2">Cytoplasmic side</orientation>
    </subcellularLocation>
</comment>
<dbReference type="PANTHER" id="PTHR30534:SF0">
    <property type="entry name" value="FLAGELLAR MOTOR SWITCH PROTEIN FLIG"/>
    <property type="match status" value="1"/>
</dbReference>
<dbReference type="GO" id="GO:0005886">
    <property type="term" value="C:plasma membrane"/>
    <property type="evidence" value="ECO:0007669"/>
    <property type="project" value="UniProtKB-SubCell"/>
</dbReference>
<evidence type="ECO:0000259" key="14">
    <source>
        <dbReference type="Pfam" id="PF14842"/>
    </source>
</evidence>
<dbReference type="EMBL" id="CP038141">
    <property type="protein sequence ID" value="QDH17356.1"/>
    <property type="molecule type" value="Genomic_DNA"/>
</dbReference>
<feature type="domain" description="Flagellar motor switch protein FliG middle" evidence="13">
    <location>
        <begin position="118"/>
        <end position="187"/>
    </location>
</feature>
<evidence type="ECO:0000256" key="5">
    <source>
        <dbReference type="ARBA" id="ARBA00022475"/>
    </source>
</evidence>
<keyword evidence="7 11" id="KW-0283">Flagellar rotation</keyword>
<dbReference type="PIRSF" id="PIRSF003161">
    <property type="entry name" value="FliG"/>
    <property type="match status" value="1"/>
</dbReference>
<protein>
    <recommendedName>
        <fullName evidence="4 11">Flagellar motor switch protein FliG</fullName>
    </recommendedName>
</protein>
<accession>A0A4Y6ULL8</accession>
<reference evidence="15 16" key="1">
    <citation type="submission" date="2019-03" db="EMBL/GenBank/DDBJ databases">
        <title>The complete genome sequence of Swingsia samuiensis NBRC107927(T).</title>
        <authorList>
            <person name="Chua K.-O."/>
            <person name="Chan K.-G."/>
            <person name="See-Too W.-S."/>
        </authorList>
    </citation>
    <scope>NUCLEOTIDE SEQUENCE [LARGE SCALE GENOMIC DNA]</scope>
    <source>
        <strain evidence="15 16">AH83</strain>
    </source>
</reference>
<evidence type="ECO:0000259" key="12">
    <source>
        <dbReference type="Pfam" id="PF01706"/>
    </source>
</evidence>
<dbReference type="Proteomes" id="UP000316313">
    <property type="component" value="Chromosome"/>
</dbReference>
<evidence type="ECO:0000256" key="6">
    <source>
        <dbReference type="ARBA" id="ARBA00022500"/>
    </source>
</evidence>
<comment type="function">
    <text evidence="10 11">FliG is one of three proteins (FliG, FliN, FliM) that forms the rotor-mounted switch complex (C ring), located at the base of the basal body. This complex interacts with the CheY and CheZ chemotaxis proteins, in addition to contacting components of the motor that determine the direction of flagellar rotation.</text>
</comment>
<evidence type="ECO:0000256" key="4">
    <source>
        <dbReference type="ARBA" id="ARBA00021870"/>
    </source>
</evidence>
<evidence type="ECO:0000259" key="13">
    <source>
        <dbReference type="Pfam" id="PF14841"/>
    </source>
</evidence>
<evidence type="ECO:0000256" key="2">
    <source>
        <dbReference type="ARBA" id="ARBA00004413"/>
    </source>
</evidence>
<evidence type="ECO:0000313" key="15">
    <source>
        <dbReference type="EMBL" id="QDH17356.1"/>
    </source>
</evidence>
<feature type="domain" description="Flagellar motor switch protein FliG N-terminal" evidence="14">
    <location>
        <begin position="9"/>
        <end position="109"/>
    </location>
</feature>
<comment type="similarity">
    <text evidence="3 11">Belongs to the FliG family.</text>
</comment>
<evidence type="ECO:0000256" key="9">
    <source>
        <dbReference type="ARBA" id="ARBA00023143"/>
    </source>
</evidence>
<dbReference type="AlphaFoldDB" id="A0A4Y6ULL8"/>
<dbReference type="Gene3D" id="1.10.220.30">
    <property type="match status" value="3"/>
</dbReference>
<evidence type="ECO:0000256" key="3">
    <source>
        <dbReference type="ARBA" id="ARBA00010299"/>
    </source>
</evidence>
<name>A0A4Y6ULL8_9PROT</name>
<dbReference type="GO" id="GO:0009425">
    <property type="term" value="C:bacterial-type flagellum basal body"/>
    <property type="evidence" value="ECO:0007669"/>
    <property type="project" value="UniProtKB-SubCell"/>
</dbReference>
<dbReference type="GO" id="GO:0006935">
    <property type="term" value="P:chemotaxis"/>
    <property type="evidence" value="ECO:0007669"/>
    <property type="project" value="UniProtKB-KW"/>
</dbReference>
<keyword evidence="15" id="KW-0282">Flagellum</keyword>
<keyword evidence="8 11" id="KW-0472">Membrane</keyword>
<proteinExistence type="inferred from homology"/>
<keyword evidence="11" id="KW-0997">Cell inner membrane</keyword>
<dbReference type="SUPFAM" id="SSF48029">
    <property type="entry name" value="FliG"/>
    <property type="match status" value="2"/>
</dbReference>
<keyword evidence="5 11" id="KW-1003">Cell membrane</keyword>
<dbReference type="InterPro" id="IPR023087">
    <property type="entry name" value="Flg_Motor_Flig_C"/>
</dbReference>
<dbReference type="OrthoDB" id="9780302at2"/>
<dbReference type="InterPro" id="IPR032779">
    <property type="entry name" value="FliG_M"/>
</dbReference>
<dbReference type="Pfam" id="PF01706">
    <property type="entry name" value="FliG_C"/>
    <property type="match status" value="1"/>
</dbReference>
<dbReference type="InterPro" id="IPR028263">
    <property type="entry name" value="FliG_N"/>
</dbReference>
<dbReference type="KEGG" id="ssam:E3D00_07120"/>
<keyword evidence="15" id="KW-0969">Cilium</keyword>
<sequence>MKLLQHETTGSQKAAILMMTLGEANCALLFEQMKEEEIRKISVAMSELGIVTAETVERVCKEFSHNMGSTGSFVGDLETTERLLKNSLSDNRADAIMQEIRGPAGRTMWEKLGNVSENVLANYLKQEHPQTVAVVLKYIKVDHAAKVLGLFEEDFAVEVMERMLNTHQVSNEILQSIEKALRLEFVGNAPKNSQKDSYEVLADIFNNFDRRNEERFMAALEVRSLNDAERVKNLMFTFEDLVKLSPEGLTVLLSKASRDLLPIALKGASDGLRKSFFNTMSERARRMLEDEINNLGPVRIKDVDLAQSKFVQIAKDLLEQNEIDILDLDSSDNEFI</sequence>
<gene>
    <name evidence="15" type="ORF">E3D00_07120</name>
</gene>
<keyword evidence="9 11" id="KW-0975">Bacterial flagellum</keyword>
<dbReference type="RefSeq" id="WP_141461229.1">
    <property type="nucleotide sequence ID" value="NZ_CP038141.1"/>
</dbReference>
<evidence type="ECO:0000256" key="8">
    <source>
        <dbReference type="ARBA" id="ARBA00023136"/>
    </source>
</evidence>
<evidence type="ECO:0000256" key="10">
    <source>
        <dbReference type="ARBA" id="ARBA00025598"/>
    </source>
</evidence>
<dbReference type="Pfam" id="PF14842">
    <property type="entry name" value="FliG_N"/>
    <property type="match status" value="1"/>
</dbReference>
<dbReference type="GO" id="GO:0003774">
    <property type="term" value="F:cytoskeletal motor activity"/>
    <property type="evidence" value="ECO:0007669"/>
    <property type="project" value="InterPro"/>
</dbReference>
<evidence type="ECO:0000256" key="7">
    <source>
        <dbReference type="ARBA" id="ARBA00022779"/>
    </source>
</evidence>
<evidence type="ECO:0000256" key="11">
    <source>
        <dbReference type="PIRNR" id="PIRNR003161"/>
    </source>
</evidence>
<dbReference type="PRINTS" id="PR00954">
    <property type="entry name" value="FLGMOTORFLIG"/>
</dbReference>
<keyword evidence="16" id="KW-1185">Reference proteome</keyword>